<dbReference type="PANTHER" id="PTHR32054:SF31">
    <property type="entry name" value="PROTEIN WEAK CHLOROPLAST MOVEMENT UNDER BLUE LIGHT 1"/>
    <property type="match status" value="1"/>
</dbReference>
<feature type="coiled-coil region" evidence="3">
    <location>
        <begin position="313"/>
        <end position="457"/>
    </location>
</feature>
<name>A0A5B6X673_9ROSI</name>
<feature type="region of interest" description="Disordered" evidence="4">
    <location>
        <begin position="544"/>
        <end position="564"/>
    </location>
</feature>
<dbReference type="PANTHER" id="PTHR32054">
    <property type="entry name" value="HEAVY CHAIN, PUTATIVE, EXPRESSED-RELATED-RELATED"/>
    <property type="match status" value="1"/>
</dbReference>
<dbReference type="Proteomes" id="UP000325315">
    <property type="component" value="Unassembled WGS sequence"/>
</dbReference>
<proteinExistence type="inferred from homology"/>
<feature type="compositionally biased region" description="Polar residues" evidence="4">
    <location>
        <begin position="552"/>
        <end position="564"/>
    </location>
</feature>
<evidence type="ECO:0000256" key="3">
    <source>
        <dbReference type="SAM" id="Coils"/>
    </source>
</evidence>
<keyword evidence="6" id="KW-1185">Reference proteome</keyword>
<protein>
    <submittedName>
        <fullName evidence="5">Protein WEAK CHLOROPLAST MOVEMENT UNDER BLUE LIGHT 1</fullName>
    </submittedName>
</protein>
<evidence type="ECO:0000256" key="1">
    <source>
        <dbReference type="ARBA" id="ARBA00005485"/>
    </source>
</evidence>
<evidence type="ECO:0000313" key="5">
    <source>
        <dbReference type="EMBL" id="KAA3488804.1"/>
    </source>
</evidence>
<comment type="similarity">
    <text evidence="1">Belongs to the WEB family.</text>
</comment>
<evidence type="ECO:0000256" key="2">
    <source>
        <dbReference type="ARBA" id="ARBA00023054"/>
    </source>
</evidence>
<feature type="region of interest" description="Disordered" evidence="4">
    <location>
        <begin position="831"/>
        <end position="902"/>
    </location>
</feature>
<feature type="compositionally biased region" description="Basic and acidic residues" evidence="4">
    <location>
        <begin position="121"/>
        <end position="130"/>
    </location>
</feature>
<sequence>MENVKAEEMPCSESVSSPVDMDHISGEGQAISISNGTKQPEIHLLVTDSSKSASLQNASGDPVRGQEASRTETAASTSSVKIEQTETDHQGRLMEDIKTGGIHDGSDEHPSQNTGSNPKAGDSRNDHLEPARTAVGSIHGVSDGQQSQETNSVVNSSLVNNDNGVILPSVSTNQSQISELTLPLSDIGTIAVGSSQDTSIGSSLDSSHVLLDGVISSSPKVNDSKTGDAKNEDNVYQINDLTLPHQKIISSAESPKSIVPSRKKQIDLNRGLIDTAAPFESVKEAVSKFGGIVDWKAHRMQTLERRKFVEQEFVKVQEEMPEYKKRSEDAEEAKMKVLKELDSTKRLIEELKLNLERAQTEENQAKQDSELAKLRVEEMEQGIADEASVAAKTQLEVAKARHAAAVSELKSVKEELETLKKEYASLMNDRDIAIKKAEEAVSASKEVEKTVEELTIELIATKESLESAHAAHLEAEEKRIGAAMARDQDTHHWEKELKQVEEELQRLNQQIHSAKDLKSKLDTASALLLDLKAELASYMESTLKEETDGQHNIESQASETRTHTDTQASVASLKKELEDVKVNIEKATAEVDCLKVAAISLKSELDKEKSDLANTKQREGMASIAVASLEAELEKTRSEIAVVQMKEKEAREKMVELPKQLQQAAQVADEAKSLAEMAREDLRKAKEEAAQAKAGASTMESRLLAAQKEIEAARASEKLALAAIKALQESELAKSIDNVDSPAGVTLSLEEYYDLSKRANEAEEQANMRVAAAISQIEVAKQSESRSLGKLEEVTREMAERKEALKIAMEKAEKAKEGKLGIEQELRRWRAEHEQRRKATELNHGENPPRASSEGKKETKNFEPVPAAPNLADTLASPKAYDHGSTTETESPPEPKVVKKKKKSLFPKILMFLSRKKSSSSKSHVSSQ</sequence>
<feature type="compositionally biased region" description="Polar residues" evidence="4">
    <location>
        <begin position="47"/>
        <end position="59"/>
    </location>
</feature>
<feature type="compositionally biased region" description="Basic and acidic residues" evidence="4">
    <location>
        <begin position="83"/>
        <end position="98"/>
    </location>
</feature>
<dbReference type="InterPro" id="IPR008545">
    <property type="entry name" value="Web"/>
</dbReference>
<keyword evidence="2 3" id="KW-0175">Coiled coil</keyword>
<gene>
    <name evidence="5" type="ORF">EPI10_032511</name>
</gene>
<accession>A0A5B6X673</accession>
<dbReference type="GO" id="GO:0009903">
    <property type="term" value="P:chloroplast avoidance movement"/>
    <property type="evidence" value="ECO:0007669"/>
    <property type="project" value="TreeGrafter"/>
</dbReference>
<organism evidence="5 6">
    <name type="scientific">Gossypium australe</name>
    <dbReference type="NCBI Taxonomy" id="47621"/>
    <lineage>
        <taxon>Eukaryota</taxon>
        <taxon>Viridiplantae</taxon>
        <taxon>Streptophyta</taxon>
        <taxon>Embryophyta</taxon>
        <taxon>Tracheophyta</taxon>
        <taxon>Spermatophyta</taxon>
        <taxon>Magnoliopsida</taxon>
        <taxon>eudicotyledons</taxon>
        <taxon>Gunneridae</taxon>
        <taxon>Pentapetalae</taxon>
        <taxon>rosids</taxon>
        <taxon>malvids</taxon>
        <taxon>Malvales</taxon>
        <taxon>Malvaceae</taxon>
        <taxon>Malvoideae</taxon>
        <taxon>Gossypium</taxon>
    </lineage>
</organism>
<feature type="coiled-coil region" evidence="3">
    <location>
        <begin position="490"/>
        <end position="534"/>
    </location>
</feature>
<evidence type="ECO:0000313" key="6">
    <source>
        <dbReference type="Proteomes" id="UP000325315"/>
    </source>
</evidence>
<dbReference type="EMBL" id="SMMG02000001">
    <property type="protein sequence ID" value="KAA3488804.1"/>
    <property type="molecule type" value="Genomic_DNA"/>
</dbReference>
<feature type="compositionally biased region" description="Basic and acidic residues" evidence="4">
    <location>
        <begin position="831"/>
        <end position="844"/>
    </location>
</feature>
<dbReference type="AlphaFoldDB" id="A0A5B6X673"/>
<dbReference type="Pfam" id="PF05701">
    <property type="entry name" value="WEMBL"/>
    <property type="match status" value="1"/>
</dbReference>
<feature type="coiled-coil region" evidence="3">
    <location>
        <begin position="570"/>
        <end position="716"/>
    </location>
</feature>
<comment type="caution">
    <text evidence="5">The sequence shown here is derived from an EMBL/GenBank/DDBJ whole genome shotgun (WGS) entry which is preliminary data.</text>
</comment>
<reference evidence="6" key="1">
    <citation type="journal article" date="2019" name="Plant Biotechnol. J.">
        <title>Genome sequencing of the Australian wild diploid species Gossypium australe highlights disease resistance and delayed gland morphogenesis.</title>
        <authorList>
            <person name="Cai Y."/>
            <person name="Cai X."/>
            <person name="Wang Q."/>
            <person name="Wang P."/>
            <person name="Zhang Y."/>
            <person name="Cai C."/>
            <person name="Xu Y."/>
            <person name="Wang K."/>
            <person name="Zhou Z."/>
            <person name="Wang C."/>
            <person name="Geng S."/>
            <person name="Li B."/>
            <person name="Dong Q."/>
            <person name="Hou Y."/>
            <person name="Wang H."/>
            <person name="Ai P."/>
            <person name="Liu Z."/>
            <person name="Yi F."/>
            <person name="Sun M."/>
            <person name="An G."/>
            <person name="Cheng J."/>
            <person name="Zhang Y."/>
            <person name="Shi Q."/>
            <person name="Xie Y."/>
            <person name="Shi X."/>
            <person name="Chang Y."/>
            <person name="Huang F."/>
            <person name="Chen Y."/>
            <person name="Hong S."/>
            <person name="Mi L."/>
            <person name="Sun Q."/>
            <person name="Zhang L."/>
            <person name="Zhou B."/>
            <person name="Peng R."/>
            <person name="Zhang X."/>
            <person name="Liu F."/>
        </authorList>
    </citation>
    <scope>NUCLEOTIDE SEQUENCE [LARGE SCALE GENOMIC DNA]</scope>
    <source>
        <strain evidence="6">cv. PA1801</strain>
    </source>
</reference>
<dbReference type="GO" id="GO:0009904">
    <property type="term" value="P:chloroplast accumulation movement"/>
    <property type="evidence" value="ECO:0007669"/>
    <property type="project" value="TreeGrafter"/>
</dbReference>
<evidence type="ECO:0000256" key="4">
    <source>
        <dbReference type="SAM" id="MobiDB-lite"/>
    </source>
</evidence>
<dbReference type="OrthoDB" id="1931671at2759"/>
<dbReference type="GO" id="GO:0005829">
    <property type="term" value="C:cytosol"/>
    <property type="evidence" value="ECO:0007669"/>
    <property type="project" value="TreeGrafter"/>
</dbReference>
<feature type="region of interest" description="Disordered" evidence="4">
    <location>
        <begin position="1"/>
        <end position="153"/>
    </location>
</feature>